<proteinExistence type="predicted"/>
<sequence>MDLTMLPSLGVAGALVLVVAHLLSANHRLMTANRADRAEYLSALAARETAHAAELASVRTAHAAELAALRSRLTKLERRLGDLETELDAERDRRRAAEDAAAAARRGEPYPPPA</sequence>
<protein>
    <submittedName>
        <fullName evidence="2">Uncharacterized protein</fullName>
    </submittedName>
</protein>
<dbReference type="Proteomes" id="UP000002213">
    <property type="component" value="Chromosome"/>
</dbReference>
<feature type="compositionally biased region" description="Basic and acidic residues" evidence="1">
    <location>
        <begin position="80"/>
        <end position="98"/>
    </location>
</feature>
<dbReference type="OrthoDB" id="10001492at2"/>
<feature type="region of interest" description="Disordered" evidence="1">
    <location>
        <begin position="80"/>
        <end position="114"/>
    </location>
</feature>
<dbReference type="AlphaFoldDB" id="C6W8Q3"/>
<evidence type="ECO:0000313" key="2">
    <source>
        <dbReference type="EMBL" id="ACU37152.1"/>
    </source>
</evidence>
<dbReference type="EMBL" id="CP001630">
    <property type="protein sequence ID" value="ACU37152.1"/>
    <property type="molecule type" value="Genomic_DNA"/>
</dbReference>
<evidence type="ECO:0000313" key="3">
    <source>
        <dbReference type="Proteomes" id="UP000002213"/>
    </source>
</evidence>
<reference evidence="2 3" key="1">
    <citation type="journal article" date="2009" name="Stand. Genomic Sci.">
        <title>Complete genome sequence of Actinosynnema mirum type strain (101).</title>
        <authorList>
            <person name="Land M."/>
            <person name="Lapidus A."/>
            <person name="Mayilraj S."/>
            <person name="Chen F."/>
            <person name="Copeland A."/>
            <person name="Del Rio T.G."/>
            <person name="Nolan M."/>
            <person name="Lucas S."/>
            <person name="Tice H."/>
            <person name="Cheng J.F."/>
            <person name="Chertkov O."/>
            <person name="Bruce D."/>
            <person name="Goodwin L."/>
            <person name="Pitluck S."/>
            <person name="Rohde M."/>
            <person name="Goker M."/>
            <person name="Pati A."/>
            <person name="Ivanova N."/>
            <person name="Mavromatis K."/>
            <person name="Chen A."/>
            <person name="Palaniappan K."/>
            <person name="Hauser L."/>
            <person name="Chang Y.J."/>
            <person name="Jeffries C.C."/>
            <person name="Brettin T."/>
            <person name="Detter J.C."/>
            <person name="Han C."/>
            <person name="Chain P."/>
            <person name="Tindall B.J."/>
            <person name="Bristow J."/>
            <person name="Eisen J.A."/>
            <person name="Markowitz V."/>
            <person name="Hugenholtz P."/>
            <person name="Kyrpides N.C."/>
            <person name="Klenk H.P."/>
        </authorList>
    </citation>
    <scope>NUCLEOTIDE SEQUENCE [LARGE SCALE GENOMIC DNA]</scope>
    <source>
        <strain evidence="3">ATCC 29888 / DSM 43827 / JCM 3225 / NBRC 14064 / NCIMB 13271 / NRRL B-12336 / IMRU 3971 / 101</strain>
    </source>
</reference>
<name>C6W8Q3_ACTMD</name>
<gene>
    <name evidence="2" type="ordered locus">Amir_3245</name>
</gene>
<accession>C6W8Q3</accession>
<dbReference type="RefSeq" id="WP_015802041.1">
    <property type="nucleotide sequence ID" value="NC_013093.1"/>
</dbReference>
<dbReference type="HOGENOM" id="CLU_2115770_0_0_11"/>
<dbReference type="KEGG" id="ami:Amir_3245"/>
<keyword evidence="3" id="KW-1185">Reference proteome</keyword>
<organism evidence="2 3">
    <name type="scientific">Actinosynnema mirum (strain ATCC 29888 / DSM 43827 / JCM 3225 / NBRC 14064 / NCIMB 13271 / NRRL B-12336 / IMRU 3971 / 101)</name>
    <dbReference type="NCBI Taxonomy" id="446462"/>
    <lineage>
        <taxon>Bacteria</taxon>
        <taxon>Bacillati</taxon>
        <taxon>Actinomycetota</taxon>
        <taxon>Actinomycetes</taxon>
        <taxon>Pseudonocardiales</taxon>
        <taxon>Pseudonocardiaceae</taxon>
        <taxon>Actinosynnema</taxon>
    </lineage>
</organism>
<evidence type="ECO:0000256" key="1">
    <source>
        <dbReference type="SAM" id="MobiDB-lite"/>
    </source>
</evidence>